<evidence type="ECO:0000313" key="1">
    <source>
        <dbReference type="EMBL" id="GAK73306.1"/>
    </source>
</evidence>
<name>A0A081D310_9HYPH</name>
<gene>
    <name evidence="1" type="ORF">RRU01S_35_00150</name>
</gene>
<comment type="caution">
    <text evidence="1">The sequence shown here is derived from an EMBL/GenBank/DDBJ whole genome shotgun (WGS) entry which is preliminary data.</text>
</comment>
<proteinExistence type="predicted"/>
<dbReference type="Proteomes" id="UP000028701">
    <property type="component" value="Unassembled WGS sequence"/>
</dbReference>
<evidence type="ECO:0000313" key="2">
    <source>
        <dbReference type="Proteomes" id="UP000028701"/>
    </source>
</evidence>
<protein>
    <submittedName>
        <fullName evidence="1">Uncharacterized protein</fullName>
    </submittedName>
</protein>
<dbReference type="EMBL" id="BBJU01000035">
    <property type="protein sequence ID" value="GAK73306.1"/>
    <property type="molecule type" value="Genomic_DNA"/>
</dbReference>
<accession>A0A081D310</accession>
<organism evidence="1 2">
    <name type="scientific">Agrobacterium rubi TR3 = NBRC 13261</name>
    <dbReference type="NCBI Taxonomy" id="1368415"/>
    <lineage>
        <taxon>Bacteria</taxon>
        <taxon>Pseudomonadati</taxon>
        <taxon>Pseudomonadota</taxon>
        <taxon>Alphaproteobacteria</taxon>
        <taxon>Hyphomicrobiales</taxon>
        <taxon>Rhizobiaceae</taxon>
        <taxon>Rhizobium/Agrobacterium group</taxon>
        <taxon>Agrobacterium</taxon>
    </lineage>
</organism>
<dbReference type="RefSeq" id="WP_244446101.1">
    <property type="nucleotide sequence ID" value="NZ_BBJU01000035.1"/>
</dbReference>
<dbReference type="AlphaFoldDB" id="A0A081D310"/>
<reference evidence="1 2" key="1">
    <citation type="submission" date="2014-08" db="EMBL/GenBank/DDBJ databases">
        <title>Whole genome shotgun sequence of Rhizobium rubi NBRC 13261.</title>
        <authorList>
            <person name="Katano-Makiyama Y."/>
            <person name="Hosoyama A."/>
            <person name="Hashimoto M."/>
            <person name="Hosoyama Y."/>
            <person name="Noguchi M."/>
            <person name="Tsuchikane K."/>
            <person name="Uohara A."/>
            <person name="Ohji S."/>
            <person name="Ichikawa N."/>
            <person name="Kimura A."/>
            <person name="Yamazoe A."/>
            <person name="Fujita N."/>
        </authorList>
    </citation>
    <scope>NUCLEOTIDE SEQUENCE [LARGE SCALE GENOMIC DNA]</scope>
    <source>
        <strain evidence="1 2">NBRC 13261</strain>
    </source>
</reference>
<sequence length="166" mass="18106">MAADQEARQEILERMAIGARIDTKDVALIKKRLADEKLTPAEAMTAANRKAVAAAERWLNEGPIRLATNATITAMDNAGLPKDEQAAIVEDRDIIMKHNMRLGVISEVFAPAIEKTVNSSRPGSNAQDEIARLIVTAISIRQEDDSELVTFTFTSEAEANAFDKAI</sequence>